<evidence type="ECO:0000256" key="6">
    <source>
        <dbReference type="ARBA" id="ARBA00023316"/>
    </source>
</evidence>
<evidence type="ECO:0000313" key="10">
    <source>
        <dbReference type="Proteomes" id="UP000464314"/>
    </source>
</evidence>
<gene>
    <name evidence="7 9" type="primary">mltG</name>
    <name evidence="9" type="ORF">Ana3638_18920</name>
</gene>
<keyword evidence="10" id="KW-1185">Reference proteome</keyword>
<feature type="signal peptide" evidence="8">
    <location>
        <begin position="1"/>
        <end position="22"/>
    </location>
</feature>
<evidence type="ECO:0000313" key="9">
    <source>
        <dbReference type="EMBL" id="QHQ62595.1"/>
    </source>
</evidence>
<dbReference type="AlphaFoldDB" id="A0A6P1TT08"/>
<organism evidence="9 10">
    <name type="scientific">Anaerocolumna sedimenticola</name>
    <dbReference type="NCBI Taxonomy" id="2696063"/>
    <lineage>
        <taxon>Bacteria</taxon>
        <taxon>Bacillati</taxon>
        <taxon>Bacillota</taxon>
        <taxon>Clostridia</taxon>
        <taxon>Lachnospirales</taxon>
        <taxon>Lachnospiraceae</taxon>
        <taxon>Anaerocolumna</taxon>
    </lineage>
</organism>
<dbReference type="EMBL" id="CP048000">
    <property type="protein sequence ID" value="QHQ62595.1"/>
    <property type="molecule type" value="Genomic_DNA"/>
</dbReference>
<dbReference type="Pfam" id="PF02618">
    <property type="entry name" value="YceG"/>
    <property type="match status" value="1"/>
</dbReference>
<dbReference type="GO" id="GO:0071555">
    <property type="term" value="P:cell wall organization"/>
    <property type="evidence" value="ECO:0007669"/>
    <property type="project" value="UniProtKB-KW"/>
</dbReference>
<feature type="chain" id="PRO_5039613352" description="Endolytic murein transglycosylase" evidence="8">
    <location>
        <begin position="23"/>
        <end position="431"/>
    </location>
</feature>
<dbReference type="NCBIfam" id="TIGR00247">
    <property type="entry name" value="endolytic transglycosylase MltG"/>
    <property type="match status" value="1"/>
</dbReference>
<evidence type="ECO:0000256" key="3">
    <source>
        <dbReference type="ARBA" id="ARBA00022989"/>
    </source>
</evidence>
<comment type="catalytic activity">
    <reaction evidence="7">
        <text>a peptidoglycan chain = a peptidoglycan chain with N-acetyl-1,6-anhydromuramyl-[peptide] at the reducing end + a peptidoglycan chain with N-acetylglucosamine at the non-reducing end.</text>
        <dbReference type="EC" id="4.2.2.29"/>
    </reaction>
</comment>
<proteinExistence type="inferred from homology"/>
<sequence>MLKRSKKLFVLLLACIMTVSSAIFPKEVSGAVKQYGIIVADKNGKYSFYDLNSKTKAAGIEITQSGNIMVPLKKLTSLMPALSFSYDSKMKKAAVVNISNGRKVTFTKDSNYCDYYANSKSKPVKKSMPYKAYISTNSSVMMIHMSALKWVMSVTTGVKSFKTAEMQTTGYDTYTYSGLIAYNPYGAVSAIPKATSVTNISNTVKVTIPEGYSVAQVFNLLVKKGVCPNTTGLYDALNNYDYSKYTLVNEIVKNKNRCFRLEGYLFPDTYEFYRLSKPEDAIGKFLRNTESKITAQDREKAESLGYSMDEILTIASLIEKEAGNSEQKAMISSVIHNRLNDNMKLQLDASIFYVERYIKPYITGDINRYNSYYNTYKCSALPAGPICNPGKASIQAALNPAETDYLYFYSDENGKYYYASTYEEIQAVSGK</sequence>
<name>A0A6P1TT08_9FIRM</name>
<evidence type="ECO:0000256" key="8">
    <source>
        <dbReference type="SAM" id="SignalP"/>
    </source>
</evidence>
<dbReference type="Proteomes" id="UP000464314">
    <property type="component" value="Chromosome"/>
</dbReference>
<dbReference type="KEGG" id="anr:Ana3638_18920"/>
<evidence type="ECO:0000256" key="4">
    <source>
        <dbReference type="ARBA" id="ARBA00023136"/>
    </source>
</evidence>
<evidence type="ECO:0000256" key="1">
    <source>
        <dbReference type="ARBA" id="ARBA00022475"/>
    </source>
</evidence>
<comment type="similarity">
    <text evidence="7">Belongs to the transglycosylase MltG family.</text>
</comment>
<evidence type="ECO:0000256" key="5">
    <source>
        <dbReference type="ARBA" id="ARBA00023239"/>
    </source>
</evidence>
<keyword evidence="2 7" id="KW-0812">Transmembrane</keyword>
<reference evidence="9 10" key="1">
    <citation type="submission" date="2020-01" db="EMBL/GenBank/DDBJ databases">
        <title>Genome analysis of Anaerocolumna sp. CBA3638.</title>
        <authorList>
            <person name="Kim J."/>
            <person name="Roh S.W."/>
        </authorList>
    </citation>
    <scope>NUCLEOTIDE SEQUENCE [LARGE SCALE GENOMIC DNA]</scope>
    <source>
        <strain evidence="9 10">CBA3638</strain>
    </source>
</reference>
<keyword evidence="3 7" id="KW-1133">Transmembrane helix</keyword>
<protein>
    <recommendedName>
        <fullName evidence="7">Endolytic murein transglycosylase</fullName>
        <ecNumber evidence="7">4.2.2.29</ecNumber>
    </recommendedName>
    <alternativeName>
        <fullName evidence="7">Peptidoglycan lytic transglycosylase</fullName>
    </alternativeName>
    <alternativeName>
        <fullName evidence="7">Peptidoglycan polymerization terminase</fullName>
    </alternativeName>
</protein>
<dbReference type="HAMAP" id="MF_02065">
    <property type="entry name" value="MltG"/>
    <property type="match status" value="1"/>
</dbReference>
<dbReference type="GO" id="GO:0009252">
    <property type="term" value="P:peptidoglycan biosynthetic process"/>
    <property type="evidence" value="ECO:0007669"/>
    <property type="project" value="UniProtKB-UniRule"/>
</dbReference>
<accession>A0A6P1TT08</accession>
<evidence type="ECO:0000256" key="7">
    <source>
        <dbReference type="HAMAP-Rule" id="MF_02065"/>
    </source>
</evidence>
<keyword evidence="5 7" id="KW-0456">Lyase</keyword>
<dbReference type="PANTHER" id="PTHR30518">
    <property type="entry name" value="ENDOLYTIC MUREIN TRANSGLYCOSYLASE"/>
    <property type="match status" value="1"/>
</dbReference>
<dbReference type="RefSeq" id="WP_161839418.1">
    <property type="nucleotide sequence ID" value="NZ_CP048000.1"/>
</dbReference>
<dbReference type="InterPro" id="IPR003770">
    <property type="entry name" value="MLTG-like"/>
</dbReference>
<dbReference type="GO" id="GO:0005886">
    <property type="term" value="C:plasma membrane"/>
    <property type="evidence" value="ECO:0007669"/>
    <property type="project" value="UniProtKB-UniRule"/>
</dbReference>
<comment type="function">
    <text evidence="7">Functions as a peptidoglycan terminase that cleaves nascent peptidoglycan strands endolytically to terminate their elongation.</text>
</comment>
<dbReference type="PANTHER" id="PTHR30518:SF2">
    <property type="entry name" value="ENDOLYTIC MUREIN TRANSGLYCOSYLASE"/>
    <property type="match status" value="1"/>
</dbReference>
<feature type="site" description="Important for catalytic activity" evidence="7">
    <location>
        <position position="321"/>
    </location>
</feature>
<keyword evidence="1 7" id="KW-1003">Cell membrane</keyword>
<keyword evidence="4 7" id="KW-0472">Membrane</keyword>
<keyword evidence="8" id="KW-0732">Signal</keyword>
<evidence type="ECO:0000256" key="2">
    <source>
        <dbReference type="ARBA" id="ARBA00022692"/>
    </source>
</evidence>
<dbReference type="EC" id="4.2.2.29" evidence="7"/>
<keyword evidence="6 7" id="KW-0961">Cell wall biogenesis/degradation</keyword>
<dbReference type="GO" id="GO:0008932">
    <property type="term" value="F:lytic endotransglycosylase activity"/>
    <property type="evidence" value="ECO:0007669"/>
    <property type="project" value="UniProtKB-UniRule"/>
</dbReference>